<dbReference type="AlphaFoldDB" id="A0A1J8NNJ8"/>
<dbReference type="EMBL" id="LUKY01000022">
    <property type="protein sequence ID" value="OIZ96450.1"/>
    <property type="molecule type" value="Genomic_DNA"/>
</dbReference>
<protein>
    <submittedName>
        <fullName evidence="1">Uncharacterized protein</fullName>
    </submittedName>
</protein>
<name>A0A1J8NNJ8_9COXI</name>
<dbReference type="STRING" id="1225476.A1D18_00155"/>
<accession>A0A1J8NNJ8</accession>
<evidence type="ECO:0000313" key="1">
    <source>
        <dbReference type="EMBL" id="OIZ96450.1"/>
    </source>
</evidence>
<organism evidence="1 2">
    <name type="scientific">Candidatus Rickettsiella isopodorum</name>
    <dbReference type="NCBI Taxonomy" id="1225476"/>
    <lineage>
        <taxon>Bacteria</taxon>
        <taxon>Pseudomonadati</taxon>
        <taxon>Pseudomonadota</taxon>
        <taxon>Gammaproteobacteria</taxon>
        <taxon>Legionellales</taxon>
        <taxon>Coxiellaceae</taxon>
        <taxon>Rickettsiella</taxon>
    </lineage>
</organism>
<dbReference type="Proteomes" id="UP000183924">
    <property type="component" value="Unassembled WGS sequence"/>
</dbReference>
<proteinExistence type="predicted"/>
<sequence length="59" mass="7411">MLKRSRFLSLLINCFPLVREFRLYKKMRHKKLKMRRKLVKNDPKHLRRYVIQSGTIRRL</sequence>
<evidence type="ECO:0000313" key="2">
    <source>
        <dbReference type="Proteomes" id="UP000183924"/>
    </source>
</evidence>
<dbReference type="RefSeq" id="WP_071661806.1">
    <property type="nucleotide sequence ID" value="NZ_LUKY01000022.1"/>
</dbReference>
<gene>
    <name evidence="1" type="ORF">A1D18_00155</name>
</gene>
<keyword evidence="2" id="KW-1185">Reference proteome</keyword>
<reference evidence="1 2" key="1">
    <citation type="submission" date="2016-03" db="EMBL/GenBank/DDBJ databases">
        <title>Comparative genomics of Rickettsiella.</title>
        <authorList>
            <person name="Chandler C."/>
            <person name="Wang Y."/>
        </authorList>
    </citation>
    <scope>NUCLEOTIDE SEQUENCE [LARGE SCALE GENOMIC DNA]</scope>
    <source>
        <strain evidence="1 2">RCFS May 2013</strain>
    </source>
</reference>
<comment type="caution">
    <text evidence="1">The sequence shown here is derived from an EMBL/GenBank/DDBJ whole genome shotgun (WGS) entry which is preliminary data.</text>
</comment>